<gene>
    <name evidence="1" type="ORF">CK203_102664</name>
</gene>
<dbReference type="Proteomes" id="UP000288805">
    <property type="component" value="Unassembled WGS sequence"/>
</dbReference>
<dbReference type="AlphaFoldDB" id="A0A438C666"/>
<accession>A0A438C666</accession>
<evidence type="ECO:0000313" key="1">
    <source>
        <dbReference type="EMBL" id="RVW18678.1"/>
    </source>
</evidence>
<comment type="caution">
    <text evidence="1">The sequence shown here is derived from an EMBL/GenBank/DDBJ whole genome shotgun (WGS) entry which is preliminary data.</text>
</comment>
<dbReference type="EMBL" id="QGNW01002516">
    <property type="protein sequence ID" value="RVW18678.1"/>
    <property type="molecule type" value="Genomic_DNA"/>
</dbReference>
<proteinExistence type="predicted"/>
<sequence>MDVSLESKSLPSVGYSRKSYPKVTSQRLARGKLVHFHGWKSLALPSVGPDDFKTLKRAAKYFRNNKLNSQGYELASTLRLRNHFATKGDFAALCKMLPSARSDWIAMAATSSCQLRIVHRLKHWIVDFLRFEMEHQLDTNQLRHQLGMTQLFSSNMQTSQHQVSPVEQAIVNLSKVMTDFIGDQKNINIQVNQMIDHVKSFFN</sequence>
<organism evidence="1 2">
    <name type="scientific">Vitis vinifera</name>
    <name type="common">Grape</name>
    <dbReference type="NCBI Taxonomy" id="29760"/>
    <lineage>
        <taxon>Eukaryota</taxon>
        <taxon>Viridiplantae</taxon>
        <taxon>Streptophyta</taxon>
        <taxon>Embryophyta</taxon>
        <taxon>Tracheophyta</taxon>
        <taxon>Spermatophyta</taxon>
        <taxon>Magnoliopsida</taxon>
        <taxon>eudicotyledons</taxon>
        <taxon>Gunneridae</taxon>
        <taxon>Pentapetalae</taxon>
        <taxon>rosids</taxon>
        <taxon>Vitales</taxon>
        <taxon>Vitaceae</taxon>
        <taxon>Viteae</taxon>
        <taxon>Vitis</taxon>
    </lineage>
</organism>
<reference evidence="1 2" key="1">
    <citation type="journal article" date="2018" name="PLoS Genet.">
        <title>Population sequencing reveals clonal diversity and ancestral inbreeding in the grapevine cultivar Chardonnay.</title>
        <authorList>
            <person name="Roach M.J."/>
            <person name="Johnson D.L."/>
            <person name="Bohlmann J."/>
            <person name="van Vuuren H.J."/>
            <person name="Jones S.J."/>
            <person name="Pretorius I.S."/>
            <person name="Schmidt S.A."/>
            <person name="Borneman A.R."/>
        </authorList>
    </citation>
    <scope>NUCLEOTIDE SEQUENCE [LARGE SCALE GENOMIC DNA]</scope>
    <source>
        <strain evidence="2">cv. Chardonnay</strain>
        <tissue evidence="1">Leaf</tissue>
    </source>
</reference>
<name>A0A438C666_VITVI</name>
<evidence type="ECO:0000313" key="2">
    <source>
        <dbReference type="Proteomes" id="UP000288805"/>
    </source>
</evidence>
<protein>
    <submittedName>
        <fullName evidence="1">Uncharacterized protein</fullName>
    </submittedName>
</protein>